<evidence type="ECO:0000259" key="1">
    <source>
        <dbReference type="Pfam" id="PF01106"/>
    </source>
</evidence>
<name>K1SMY6_9ZZZZ</name>
<dbReference type="SUPFAM" id="SSF117916">
    <property type="entry name" value="Fe-S cluster assembly (FSCA) domain-like"/>
    <property type="match status" value="1"/>
</dbReference>
<dbReference type="EMBL" id="AJWZ01010376">
    <property type="protein sequence ID" value="EKC48661.1"/>
    <property type="molecule type" value="Genomic_DNA"/>
</dbReference>
<dbReference type="AlphaFoldDB" id="K1SMY6"/>
<dbReference type="Gene3D" id="3.30.300.130">
    <property type="entry name" value="Fe-S cluster assembly (FSCA)"/>
    <property type="match status" value="1"/>
</dbReference>
<protein>
    <submittedName>
        <fullName evidence="2">Thioredoxin-related protein</fullName>
    </submittedName>
</protein>
<dbReference type="GO" id="GO:0005506">
    <property type="term" value="F:iron ion binding"/>
    <property type="evidence" value="ECO:0007669"/>
    <property type="project" value="InterPro"/>
</dbReference>
<comment type="caution">
    <text evidence="2">The sequence shown here is derived from an EMBL/GenBank/DDBJ whole genome shotgun (WGS) entry which is preliminary data.</text>
</comment>
<dbReference type="GO" id="GO:0016226">
    <property type="term" value="P:iron-sulfur cluster assembly"/>
    <property type="evidence" value="ECO:0007669"/>
    <property type="project" value="InterPro"/>
</dbReference>
<reference evidence="2" key="1">
    <citation type="journal article" date="2013" name="Environ. Microbiol.">
        <title>Microbiota from the distal guts of lean and obese adolescents exhibit partial functional redundancy besides clear differences in community structure.</title>
        <authorList>
            <person name="Ferrer M."/>
            <person name="Ruiz A."/>
            <person name="Lanza F."/>
            <person name="Haange S.B."/>
            <person name="Oberbach A."/>
            <person name="Till H."/>
            <person name="Bargiela R."/>
            <person name="Campoy C."/>
            <person name="Segura M.T."/>
            <person name="Richter M."/>
            <person name="von Bergen M."/>
            <person name="Seifert J."/>
            <person name="Suarez A."/>
        </authorList>
    </citation>
    <scope>NUCLEOTIDE SEQUENCE</scope>
</reference>
<dbReference type="Pfam" id="PF01106">
    <property type="entry name" value="NifU"/>
    <property type="match status" value="1"/>
</dbReference>
<gene>
    <name evidence="2" type="ORF">OBE_15059</name>
</gene>
<dbReference type="GO" id="GO:0051536">
    <property type="term" value="F:iron-sulfur cluster binding"/>
    <property type="evidence" value="ECO:0007669"/>
    <property type="project" value="InterPro"/>
</dbReference>
<dbReference type="InterPro" id="IPR034904">
    <property type="entry name" value="FSCA_dom_sf"/>
</dbReference>
<feature type="domain" description="NIF system FeS cluster assembly NifU C-terminal" evidence="1">
    <location>
        <begin position="32"/>
        <end position="90"/>
    </location>
</feature>
<organism evidence="2">
    <name type="scientific">human gut metagenome</name>
    <dbReference type="NCBI Taxonomy" id="408170"/>
    <lineage>
        <taxon>unclassified sequences</taxon>
        <taxon>metagenomes</taxon>
        <taxon>organismal metagenomes</taxon>
    </lineage>
</organism>
<evidence type="ECO:0000313" key="2">
    <source>
        <dbReference type="EMBL" id="EKC48661.1"/>
    </source>
</evidence>
<dbReference type="InterPro" id="IPR001075">
    <property type="entry name" value="NIF_FeS_clus_asmbl_NifU_C"/>
</dbReference>
<proteinExistence type="predicted"/>
<accession>K1SMY6</accession>
<sequence>MYYSVRGIDSSTCERSLQNIRTIINGIMGMDIETYIKKIIRPKIQGDGGEVEFESLSEDGTLTLIFRGECSKCLILNRCVDWIAEEVLKNTSKLVKIKASS</sequence>